<dbReference type="EC" id="2.7.7.65" evidence="1"/>
<dbReference type="Proteomes" id="UP000182101">
    <property type="component" value="Plasmid pAMCP48-600"/>
</dbReference>
<evidence type="ECO:0000313" key="6">
    <source>
        <dbReference type="Proteomes" id="UP000182101"/>
    </source>
</evidence>
<dbReference type="GO" id="GO:0052621">
    <property type="term" value="F:diguanylate cyclase activity"/>
    <property type="evidence" value="ECO:0007669"/>
    <property type="project" value="UniProtKB-EC"/>
</dbReference>
<keyword evidence="3" id="KW-0472">Membrane</keyword>
<evidence type="ECO:0000313" key="5">
    <source>
        <dbReference type="EMBL" id="APD92468.1"/>
    </source>
</evidence>
<feature type="transmembrane region" description="Helical" evidence="3">
    <location>
        <begin position="85"/>
        <end position="103"/>
    </location>
</feature>
<evidence type="ECO:0000256" key="2">
    <source>
        <dbReference type="ARBA" id="ARBA00034247"/>
    </source>
</evidence>
<dbReference type="RefSeq" id="WP_071961093.1">
    <property type="nucleotide sequence ID" value="NZ_CP018025.1"/>
</dbReference>
<dbReference type="InterPro" id="IPR043128">
    <property type="entry name" value="Rev_trsase/Diguanyl_cyclase"/>
</dbReference>
<proteinExistence type="predicted"/>
<keyword evidence="5" id="KW-0614">Plasmid</keyword>
<comment type="catalytic activity">
    <reaction evidence="2">
        <text>2 GTP = 3',3'-c-di-GMP + 2 diphosphate</text>
        <dbReference type="Rhea" id="RHEA:24898"/>
        <dbReference type="ChEBI" id="CHEBI:33019"/>
        <dbReference type="ChEBI" id="CHEBI:37565"/>
        <dbReference type="ChEBI" id="CHEBI:58805"/>
        <dbReference type="EC" id="2.7.7.65"/>
    </reaction>
</comment>
<feature type="transmembrane region" description="Helical" evidence="3">
    <location>
        <begin position="53"/>
        <end position="73"/>
    </location>
</feature>
<dbReference type="GO" id="GO:0043709">
    <property type="term" value="P:cell adhesion involved in single-species biofilm formation"/>
    <property type="evidence" value="ECO:0007669"/>
    <property type="project" value="TreeGrafter"/>
</dbReference>
<dbReference type="SMART" id="SM00267">
    <property type="entry name" value="GGDEF"/>
    <property type="match status" value="1"/>
</dbReference>
<dbReference type="GO" id="GO:0005886">
    <property type="term" value="C:plasma membrane"/>
    <property type="evidence" value="ECO:0007669"/>
    <property type="project" value="TreeGrafter"/>
</dbReference>
<feature type="transmembrane region" description="Helical" evidence="3">
    <location>
        <begin position="145"/>
        <end position="165"/>
    </location>
</feature>
<evidence type="ECO:0000256" key="1">
    <source>
        <dbReference type="ARBA" id="ARBA00012528"/>
    </source>
</evidence>
<organism evidence="5 6">
    <name type="scientific">Alteromonas mediterranea</name>
    <dbReference type="NCBI Taxonomy" id="314275"/>
    <lineage>
        <taxon>Bacteria</taxon>
        <taxon>Pseudomonadati</taxon>
        <taxon>Pseudomonadota</taxon>
        <taxon>Gammaproteobacteria</taxon>
        <taxon>Alteromonadales</taxon>
        <taxon>Alteromonadaceae</taxon>
        <taxon>Alteromonas/Salinimonas group</taxon>
        <taxon>Alteromonas</taxon>
    </lineage>
</organism>
<dbReference type="CDD" id="cd01949">
    <property type="entry name" value="GGDEF"/>
    <property type="match status" value="1"/>
</dbReference>
<evidence type="ECO:0000256" key="3">
    <source>
        <dbReference type="SAM" id="Phobius"/>
    </source>
</evidence>
<name>A0AAC9JES1_9ALTE</name>
<dbReference type="PANTHER" id="PTHR45138:SF9">
    <property type="entry name" value="DIGUANYLATE CYCLASE DGCM-RELATED"/>
    <property type="match status" value="1"/>
</dbReference>
<dbReference type="PROSITE" id="PS50887">
    <property type="entry name" value="GGDEF"/>
    <property type="match status" value="1"/>
</dbReference>
<dbReference type="Gene3D" id="3.30.70.270">
    <property type="match status" value="1"/>
</dbReference>
<keyword evidence="3" id="KW-0812">Transmembrane</keyword>
<feature type="transmembrane region" description="Helical" evidence="3">
    <location>
        <begin position="21"/>
        <end position="41"/>
    </location>
</feature>
<accession>A0AAC9JES1</accession>
<dbReference type="NCBIfam" id="TIGR00254">
    <property type="entry name" value="GGDEF"/>
    <property type="match status" value="1"/>
</dbReference>
<reference evidence="5 6" key="1">
    <citation type="submission" date="2016-11" db="EMBL/GenBank/DDBJ databases">
        <title>Networking in microbes: conjugative elements and plasmids in the genus Alteromonas.</title>
        <authorList>
            <person name="Lopez-Perez M."/>
            <person name="Ramon-Marco N."/>
            <person name="Rodriguez-Valera F."/>
        </authorList>
    </citation>
    <scope>NUCLEOTIDE SEQUENCE [LARGE SCALE GENOMIC DNA]</scope>
    <source>
        <strain evidence="5 6">CP48</strain>
        <plasmid evidence="6">pamcp48-600</plasmid>
    </source>
</reference>
<dbReference type="GO" id="GO:1902201">
    <property type="term" value="P:negative regulation of bacterial-type flagellum-dependent cell motility"/>
    <property type="evidence" value="ECO:0007669"/>
    <property type="project" value="TreeGrafter"/>
</dbReference>
<dbReference type="AlphaFoldDB" id="A0AAC9JES1"/>
<geneLocation type="plasmid" evidence="6">
    <name>pamcp48-600</name>
</geneLocation>
<dbReference type="InterPro" id="IPR029787">
    <property type="entry name" value="Nucleotide_cyclase"/>
</dbReference>
<feature type="transmembrane region" description="Helical" evidence="3">
    <location>
        <begin position="171"/>
        <end position="190"/>
    </location>
</feature>
<gene>
    <name evidence="5" type="ORF">BM524_21435</name>
</gene>
<dbReference type="EMBL" id="CP018025">
    <property type="protein sequence ID" value="APD92468.1"/>
    <property type="molecule type" value="Genomic_DNA"/>
</dbReference>
<dbReference type="SUPFAM" id="SSF55073">
    <property type="entry name" value="Nucleotide cyclase"/>
    <property type="match status" value="1"/>
</dbReference>
<feature type="domain" description="GGDEF" evidence="4">
    <location>
        <begin position="239"/>
        <end position="381"/>
    </location>
</feature>
<dbReference type="InterPro" id="IPR000160">
    <property type="entry name" value="GGDEF_dom"/>
</dbReference>
<protein>
    <recommendedName>
        <fullName evidence="1">diguanylate cyclase</fullName>
        <ecNumber evidence="1">2.7.7.65</ecNumber>
    </recommendedName>
</protein>
<dbReference type="InterPro" id="IPR050469">
    <property type="entry name" value="Diguanylate_Cyclase"/>
</dbReference>
<feature type="transmembrane region" description="Helical" evidence="3">
    <location>
        <begin position="115"/>
        <end position="133"/>
    </location>
</feature>
<sequence>MLQKKSDKINDFIKQAASIHVLNTVYFLGLVVVALFSYPIISSNQSNILFPTVAGYVLLLTFLFKVAIQNIPYLLKQIEDHKAELVVTTLNVVATYLLLSPFVGENSTQNDFFVFLQSFVPTLMFILITPISWKNANSYLGFYGFLQWAVIIGVIAWSGLIIISLFESNAWFSLASNTIVLVSPFFLSMIRKKQMERLRVSIYEEIYQDPLTEIPNRKCFYEHYDEVREINKKSSENFDGYVVFFVDIDYFKLFNDSYGHKKGDECLKEVAQYLKSLAQSLGLSCFRYGGEEFILAGLKTNKEWEELQNNEVIANWTNGDMSLPIKHERSPLGVVTLSAGASFVVPSVIYENNAGAVTKLADQYLYKSKKSGRSKLTIAGTYSILEPQA</sequence>
<dbReference type="Pfam" id="PF00990">
    <property type="entry name" value="GGDEF"/>
    <property type="match status" value="1"/>
</dbReference>
<keyword evidence="3" id="KW-1133">Transmembrane helix</keyword>
<evidence type="ECO:0000259" key="4">
    <source>
        <dbReference type="PROSITE" id="PS50887"/>
    </source>
</evidence>
<dbReference type="PANTHER" id="PTHR45138">
    <property type="entry name" value="REGULATORY COMPONENTS OF SENSORY TRANSDUCTION SYSTEM"/>
    <property type="match status" value="1"/>
</dbReference>